<feature type="transmembrane region" description="Helical" evidence="3">
    <location>
        <begin position="43"/>
        <end position="66"/>
    </location>
</feature>
<dbReference type="InterPro" id="IPR011701">
    <property type="entry name" value="MFS"/>
</dbReference>
<feature type="transmembrane region" description="Helical" evidence="3">
    <location>
        <begin position="175"/>
        <end position="196"/>
    </location>
</feature>
<protein>
    <submittedName>
        <fullName evidence="4">MFS general substrate transporter</fullName>
    </submittedName>
</protein>
<feature type="transmembrane region" description="Helical" evidence="3">
    <location>
        <begin position="118"/>
        <end position="137"/>
    </location>
</feature>
<organism evidence="4 5">
    <name type="scientific">Armillaria novae-zelandiae</name>
    <dbReference type="NCBI Taxonomy" id="153914"/>
    <lineage>
        <taxon>Eukaryota</taxon>
        <taxon>Fungi</taxon>
        <taxon>Dikarya</taxon>
        <taxon>Basidiomycota</taxon>
        <taxon>Agaricomycotina</taxon>
        <taxon>Agaricomycetes</taxon>
        <taxon>Agaricomycetidae</taxon>
        <taxon>Agaricales</taxon>
        <taxon>Marasmiineae</taxon>
        <taxon>Physalacriaceae</taxon>
        <taxon>Armillaria</taxon>
    </lineage>
</organism>
<dbReference type="SUPFAM" id="SSF103473">
    <property type="entry name" value="MFS general substrate transporter"/>
    <property type="match status" value="1"/>
</dbReference>
<comment type="subcellular location">
    <subcellularLocation>
        <location evidence="1">Membrane</location>
        <topology evidence="1">Multi-pass membrane protein</topology>
    </subcellularLocation>
</comment>
<reference evidence="4" key="1">
    <citation type="submission" date="2023-06" db="EMBL/GenBank/DDBJ databases">
        <authorList>
            <consortium name="Lawrence Berkeley National Laboratory"/>
            <person name="Ahrendt S."/>
            <person name="Sahu N."/>
            <person name="Indic B."/>
            <person name="Wong-Bajracharya J."/>
            <person name="Merenyi Z."/>
            <person name="Ke H.-M."/>
            <person name="Monk M."/>
            <person name="Kocsube S."/>
            <person name="Drula E."/>
            <person name="Lipzen A."/>
            <person name="Balint B."/>
            <person name="Henrissat B."/>
            <person name="Andreopoulos B."/>
            <person name="Martin F.M."/>
            <person name="Harder C.B."/>
            <person name="Rigling D."/>
            <person name="Ford K.L."/>
            <person name="Foster G.D."/>
            <person name="Pangilinan J."/>
            <person name="Papanicolaou A."/>
            <person name="Barry K."/>
            <person name="LaButti K."/>
            <person name="Viragh M."/>
            <person name="Koriabine M."/>
            <person name="Yan M."/>
            <person name="Riley R."/>
            <person name="Champramary S."/>
            <person name="Plett K.L."/>
            <person name="Tsai I.J."/>
            <person name="Slot J."/>
            <person name="Sipos G."/>
            <person name="Plett J."/>
            <person name="Nagy L.G."/>
            <person name="Grigoriev I.V."/>
        </authorList>
    </citation>
    <scope>NUCLEOTIDE SEQUENCE</scope>
    <source>
        <strain evidence="4">ICMP 16352</strain>
    </source>
</reference>
<dbReference type="EMBL" id="JAUEPR010000003">
    <property type="protein sequence ID" value="KAK0487774.1"/>
    <property type="molecule type" value="Genomic_DNA"/>
</dbReference>
<feature type="transmembrane region" description="Helical" evidence="3">
    <location>
        <begin position="317"/>
        <end position="338"/>
    </location>
</feature>
<accession>A0AA39PQF4</accession>
<dbReference type="Proteomes" id="UP001175227">
    <property type="component" value="Unassembled WGS sequence"/>
</dbReference>
<feature type="transmembrane region" description="Helical" evidence="3">
    <location>
        <begin position="208"/>
        <end position="227"/>
    </location>
</feature>
<evidence type="ECO:0000256" key="1">
    <source>
        <dbReference type="ARBA" id="ARBA00004141"/>
    </source>
</evidence>
<dbReference type="GO" id="GO:0022857">
    <property type="term" value="F:transmembrane transporter activity"/>
    <property type="evidence" value="ECO:0007669"/>
    <property type="project" value="InterPro"/>
</dbReference>
<comment type="caution">
    <text evidence="4">The sequence shown here is derived from an EMBL/GenBank/DDBJ whole genome shotgun (WGS) entry which is preliminary data.</text>
</comment>
<name>A0AA39PQF4_9AGAR</name>
<dbReference type="PANTHER" id="PTHR11360">
    <property type="entry name" value="MONOCARBOXYLATE TRANSPORTER"/>
    <property type="match status" value="1"/>
</dbReference>
<dbReference type="GO" id="GO:0016020">
    <property type="term" value="C:membrane"/>
    <property type="evidence" value="ECO:0007669"/>
    <property type="project" value="UniProtKB-SubCell"/>
</dbReference>
<dbReference type="Pfam" id="PF07690">
    <property type="entry name" value="MFS_1"/>
    <property type="match status" value="1"/>
</dbReference>
<dbReference type="InterPro" id="IPR036259">
    <property type="entry name" value="MFS_trans_sf"/>
</dbReference>
<keyword evidence="3" id="KW-1133">Transmembrane helix</keyword>
<keyword evidence="3" id="KW-0472">Membrane</keyword>
<feature type="transmembrane region" description="Helical" evidence="3">
    <location>
        <begin position="253"/>
        <end position="275"/>
    </location>
</feature>
<keyword evidence="5" id="KW-1185">Reference proteome</keyword>
<evidence type="ECO:0000256" key="3">
    <source>
        <dbReference type="SAM" id="Phobius"/>
    </source>
</evidence>
<dbReference type="InterPro" id="IPR050327">
    <property type="entry name" value="Proton-linked_MCT"/>
</dbReference>
<evidence type="ECO:0000256" key="2">
    <source>
        <dbReference type="ARBA" id="ARBA00006727"/>
    </source>
</evidence>
<feature type="transmembrane region" description="Helical" evidence="3">
    <location>
        <begin position="386"/>
        <end position="408"/>
    </location>
</feature>
<keyword evidence="3" id="KW-0812">Transmembrane</keyword>
<comment type="similarity">
    <text evidence="2">Belongs to the major facilitator superfamily. Monocarboxylate porter (TC 2.A.1.13) family.</text>
</comment>
<feature type="transmembrane region" description="Helical" evidence="3">
    <location>
        <begin position="429"/>
        <end position="450"/>
    </location>
</feature>
<dbReference type="Gene3D" id="1.20.1250.20">
    <property type="entry name" value="MFS general substrate transporter like domains"/>
    <property type="match status" value="2"/>
</dbReference>
<evidence type="ECO:0000313" key="4">
    <source>
        <dbReference type="EMBL" id="KAK0487774.1"/>
    </source>
</evidence>
<dbReference type="AlphaFoldDB" id="A0AA39PQF4"/>
<sequence length="464" mass="50279">MSTHTGSIELVTIQGSEAPSTTLDNTSTRNESSLAPVDTGFDAWSFLVAAFFIEGIVWGFPDAFGVFLDGYLHDPLFMYQPHASTLLPLIGPLSSGIIYCSGPVIYPITARFPYHRRTMMWVGAVLCSASLFAASYTTKVSTLVGLQGVLYAVGGSLLYPPCISYMSEWFVTRRGFANGVIFAGTAIGGLILPLVLPNLISRFGTPKTLRILSVTIAVLLVPSLPFVKPRIPESRNRRQTAPPRSHDWIKSPIFWALLATNTVQGFGYFVPIVWLPTFAHEMNLNSTSSSLTVALLNGTSVLGRLSMGYLSDKFNPWFLGMSTLFSTSFATFVLWGVLSKNLAGLLTFGAAYGILAGSWTCLWTGFVSPFAKDDNNVATYLFGYLMLSRGLGNILCTPISSAFLATTSDFDFRMARTGFQVAGGRFENMILYVGSCFAGSAGIATLGWALDAKNRRLLSGLGMR</sequence>
<gene>
    <name evidence="4" type="ORF">IW261DRAFT_1449740</name>
</gene>
<feature type="transmembrane region" description="Helical" evidence="3">
    <location>
        <begin position="86"/>
        <end position="106"/>
    </location>
</feature>
<feature type="transmembrane region" description="Helical" evidence="3">
    <location>
        <begin position="143"/>
        <end position="163"/>
    </location>
</feature>
<evidence type="ECO:0000313" key="5">
    <source>
        <dbReference type="Proteomes" id="UP001175227"/>
    </source>
</evidence>
<proteinExistence type="inferred from homology"/>
<feature type="transmembrane region" description="Helical" evidence="3">
    <location>
        <begin position="345"/>
        <end position="366"/>
    </location>
</feature>
<dbReference type="PANTHER" id="PTHR11360:SF287">
    <property type="entry name" value="MFS MONOCARBOXYLATE TRANSPORTER"/>
    <property type="match status" value="1"/>
</dbReference>